<organism evidence="4 5">
    <name type="scientific">Coccomyxa viridis</name>
    <dbReference type="NCBI Taxonomy" id="1274662"/>
    <lineage>
        <taxon>Eukaryota</taxon>
        <taxon>Viridiplantae</taxon>
        <taxon>Chlorophyta</taxon>
        <taxon>core chlorophytes</taxon>
        <taxon>Trebouxiophyceae</taxon>
        <taxon>Trebouxiophyceae incertae sedis</taxon>
        <taxon>Coccomyxaceae</taxon>
        <taxon>Coccomyxa</taxon>
    </lineage>
</organism>
<name>A0ABP1FXC0_9CHLO</name>
<dbReference type="Gene3D" id="3.30.465.10">
    <property type="match status" value="1"/>
</dbReference>
<evidence type="ECO:0000256" key="2">
    <source>
        <dbReference type="ARBA" id="ARBA00023002"/>
    </source>
</evidence>
<dbReference type="InterPro" id="IPR006094">
    <property type="entry name" value="Oxid_FAD_bind_N"/>
</dbReference>
<comment type="pathway">
    <text evidence="1">Cofactor biosynthesis; L-ascorbate biosynthesis.</text>
</comment>
<dbReference type="Gene3D" id="3.30.70.2520">
    <property type="match status" value="1"/>
</dbReference>
<comment type="caution">
    <text evidence="4">The sequence shown here is derived from an EMBL/GenBank/DDBJ whole genome shotgun (WGS) entry which is preliminary data.</text>
</comment>
<keyword evidence="5" id="KW-1185">Reference proteome</keyword>
<dbReference type="PANTHER" id="PTHR43762">
    <property type="entry name" value="L-GULONOLACTONE OXIDASE"/>
    <property type="match status" value="1"/>
</dbReference>
<dbReference type="Proteomes" id="UP001497392">
    <property type="component" value="Unassembled WGS sequence"/>
</dbReference>
<protein>
    <submittedName>
        <fullName evidence="4">G5262 protein</fullName>
    </submittedName>
</protein>
<evidence type="ECO:0000313" key="4">
    <source>
        <dbReference type="EMBL" id="CAL5222838.1"/>
    </source>
</evidence>
<dbReference type="InterPro" id="IPR007173">
    <property type="entry name" value="ALO_C"/>
</dbReference>
<evidence type="ECO:0000256" key="1">
    <source>
        <dbReference type="ARBA" id="ARBA00005147"/>
    </source>
</evidence>
<keyword evidence="2" id="KW-0560">Oxidoreductase</keyword>
<accession>A0ABP1FXC0</accession>
<feature type="domain" description="FAD-binding PCMH-type" evidence="3">
    <location>
        <begin position="1"/>
        <end position="166"/>
    </location>
</feature>
<dbReference type="InterPro" id="IPR016166">
    <property type="entry name" value="FAD-bd_PCMH"/>
</dbReference>
<proteinExistence type="predicted"/>
<dbReference type="PROSITE" id="PS51387">
    <property type="entry name" value="FAD_PCMH"/>
    <property type="match status" value="1"/>
</dbReference>
<evidence type="ECO:0000313" key="5">
    <source>
        <dbReference type="Proteomes" id="UP001497392"/>
    </source>
</evidence>
<dbReference type="InterPro" id="IPR036318">
    <property type="entry name" value="FAD-bd_PCMH-like_sf"/>
</dbReference>
<gene>
    <name evidence="4" type="primary">g5262</name>
    <name evidence="4" type="ORF">VP750_LOCUS4497</name>
</gene>
<dbReference type="InterPro" id="IPR016169">
    <property type="entry name" value="FAD-bd_PCMH_sub2"/>
</dbReference>
<evidence type="ECO:0000259" key="3">
    <source>
        <dbReference type="PROSITE" id="PS51387"/>
    </source>
</evidence>
<dbReference type="InterPro" id="IPR010031">
    <property type="entry name" value="FAD_lactone_oxidase-like"/>
</dbReference>
<dbReference type="Pfam" id="PF01565">
    <property type="entry name" value="FAD_binding_4"/>
    <property type="match status" value="1"/>
</dbReference>
<dbReference type="Pfam" id="PF04030">
    <property type="entry name" value="ALO"/>
    <property type="match status" value="1"/>
</dbReference>
<dbReference type="EMBL" id="CAXHTA020000007">
    <property type="protein sequence ID" value="CAL5222838.1"/>
    <property type="molecule type" value="Genomic_DNA"/>
</dbReference>
<sequence length="513" mass="56100">MVRSWWQEQFCPGNNASAVGIVLTELDTTLAQMQNPIYTVQVAPDFPIQVHEDNNTVTVQAGVTQRILLNYLAAYKTAKAPQGYTLPAFAWYVDQTVGGAVSTGTHGSTMHYGSLSSQATRIQLALANGTLADFTPQSQPHLWKAVQISVGRLGVITEVEFSIIPQQLLTRGVTNITFVDFQKWAATAQDNYKAALQNDDEEAISTALQPLDRTQLFWYPPLQQVWMYSYNSSDMAEHFVPGAGPLAAQNHLVTAQAVGGRRRLEQAAAPPLASDVFAQAPTPELGPRTAYVSLPATSLLGIYSAFLKGFFYNGTFPERDAILNENEFMNTYVSQQDPYDQYEVAIPIEVVGDCMAKVGTAVEVEQLGDGFLVPPLIRFVNGEDAYISMTNGGPHAFFNIEDHLSKSTGVENTKFQRVLQILLNECNGRLHWGKAGWPRYNACFDGSAHFPDWCSFGCAVQELDPNGKFQSMSDVWSWSAKDHSGKSVPLSSCCSPDGFSAQCSCAPRGSCAS</sequence>
<dbReference type="SUPFAM" id="SSF56176">
    <property type="entry name" value="FAD-binding/transporter-associated domain-like"/>
    <property type="match status" value="1"/>
</dbReference>
<reference evidence="4 5" key="1">
    <citation type="submission" date="2024-06" db="EMBL/GenBank/DDBJ databases">
        <authorList>
            <person name="Kraege A."/>
            <person name="Thomma B."/>
        </authorList>
    </citation>
    <scope>NUCLEOTIDE SEQUENCE [LARGE SCALE GENOMIC DNA]</scope>
</reference>
<dbReference type="PANTHER" id="PTHR43762:SF5">
    <property type="entry name" value="FAD-BINDING PCMH-TYPE DOMAIN-CONTAINING PROTEIN"/>
    <property type="match status" value="1"/>
</dbReference>